<dbReference type="PROSITE" id="PS50850">
    <property type="entry name" value="MFS"/>
    <property type="match status" value="1"/>
</dbReference>
<evidence type="ECO:0000256" key="1">
    <source>
        <dbReference type="ARBA" id="ARBA00004141"/>
    </source>
</evidence>
<reference evidence="8" key="1">
    <citation type="submission" date="2020-07" db="EMBL/GenBank/DDBJ databases">
        <authorList>
            <person name="Camacho E."/>
        </authorList>
    </citation>
    <scope>NUCLEOTIDE SEQUENCE</scope>
    <source>
        <strain evidence="8">MPO218</strain>
    </source>
</reference>
<name>A0A975HES3_9SPHN</name>
<comment type="subcellular location">
    <subcellularLocation>
        <location evidence="1">Membrane</location>
        <topology evidence="1">Multi-pass membrane protein</topology>
    </subcellularLocation>
</comment>
<dbReference type="GO" id="GO:0022857">
    <property type="term" value="F:transmembrane transporter activity"/>
    <property type="evidence" value="ECO:0007669"/>
    <property type="project" value="InterPro"/>
</dbReference>
<feature type="transmembrane region" description="Helical" evidence="6">
    <location>
        <begin position="118"/>
        <end position="142"/>
    </location>
</feature>
<proteinExistence type="predicted"/>
<feature type="transmembrane region" description="Helical" evidence="6">
    <location>
        <begin position="196"/>
        <end position="215"/>
    </location>
</feature>
<dbReference type="PANTHER" id="PTHR23505">
    <property type="entry name" value="SPINSTER"/>
    <property type="match status" value="1"/>
</dbReference>
<feature type="transmembrane region" description="Helical" evidence="6">
    <location>
        <begin position="21"/>
        <end position="39"/>
    </location>
</feature>
<feature type="transmembrane region" description="Helical" evidence="6">
    <location>
        <begin position="62"/>
        <end position="85"/>
    </location>
</feature>
<evidence type="ECO:0000256" key="4">
    <source>
        <dbReference type="ARBA" id="ARBA00022989"/>
    </source>
</evidence>
<feature type="transmembrane region" description="Helical" evidence="6">
    <location>
        <begin position="154"/>
        <end position="176"/>
    </location>
</feature>
<feature type="transmembrane region" description="Helical" evidence="6">
    <location>
        <begin position="387"/>
        <end position="406"/>
    </location>
</feature>
<dbReference type="RefSeq" id="WP_208632498.1">
    <property type="nucleotide sequence ID" value="NZ_CP059319.1"/>
</dbReference>
<evidence type="ECO:0000313" key="9">
    <source>
        <dbReference type="Proteomes" id="UP000664914"/>
    </source>
</evidence>
<sequence length="450" mass="47431">MSDAAAIPSAPPAGADDPIRASAWITLTVLLLFYLMSFVDKQMIALLVNPMGKGLDLQDSQLGLLVGAAFGIFYTISVFGAGWLLDRYSKRTILFVAVLGWSLAAAATGLAWSFEQLFLARALVGIGEGFLPPASLALIAAVFPRGRITMATSIFFAGSNIGSVLALLVGGKAIAWLDARGGAVLPLLGHLDAWRAAFVLSALPGIPLALLAFAIHRGASQPVPKTVAVAGGENDGYLRFLRAHTRLIICHNLAYGLMSSACYAVLLWAPAYLERGFGWGADRVGMVLAIGSACGAAANIGWGMTSDRLLRGGRRDVHYRLYPGLYMLCIPVTALTFLWVGPGTFLPLYMMVSVLLLGSGGMTAALQLSTPPGLRARVMGIQTLSSGIFGLALAPTLVPSLAQYVFRDRQAIGLSIAVVVGVSLLATILLLFFARGALREAVKARDEVGR</sequence>
<dbReference type="Pfam" id="PF07690">
    <property type="entry name" value="MFS_1"/>
    <property type="match status" value="1"/>
</dbReference>
<dbReference type="InterPro" id="IPR036259">
    <property type="entry name" value="MFS_trans_sf"/>
</dbReference>
<feature type="transmembrane region" description="Helical" evidence="6">
    <location>
        <begin position="284"/>
        <end position="302"/>
    </location>
</feature>
<dbReference type="GO" id="GO:0016020">
    <property type="term" value="C:membrane"/>
    <property type="evidence" value="ECO:0007669"/>
    <property type="project" value="UniProtKB-SubCell"/>
</dbReference>
<protein>
    <submittedName>
        <fullName evidence="8">MFS transporter</fullName>
    </submittedName>
</protein>
<evidence type="ECO:0000256" key="3">
    <source>
        <dbReference type="ARBA" id="ARBA00022692"/>
    </source>
</evidence>
<reference evidence="8" key="2">
    <citation type="submission" date="2021-04" db="EMBL/GenBank/DDBJ databases">
        <title>Isolation and genomic analysis of the ibuprofen-degrading bacterium Sphingomonas strain MPO218.</title>
        <authorList>
            <person name="Aulestia M."/>
            <person name="Flores A."/>
            <person name="Mangas E.L."/>
            <person name="Perez-Pulido A.J."/>
            <person name="Santero E."/>
            <person name="Camacho E.M."/>
        </authorList>
    </citation>
    <scope>NUCLEOTIDE SEQUENCE</scope>
    <source>
        <strain evidence="8">MPO218</strain>
    </source>
</reference>
<dbReference type="AlphaFoldDB" id="A0A975HES3"/>
<organism evidence="8 9">
    <name type="scientific">Rhizorhabdus wittichii</name>
    <dbReference type="NCBI Taxonomy" id="160791"/>
    <lineage>
        <taxon>Bacteria</taxon>
        <taxon>Pseudomonadati</taxon>
        <taxon>Pseudomonadota</taxon>
        <taxon>Alphaproteobacteria</taxon>
        <taxon>Sphingomonadales</taxon>
        <taxon>Sphingomonadaceae</taxon>
        <taxon>Rhizorhabdus</taxon>
    </lineage>
</organism>
<dbReference type="Gene3D" id="1.20.1250.20">
    <property type="entry name" value="MFS general substrate transporter like domains"/>
    <property type="match status" value="2"/>
</dbReference>
<feature type="transmembrane region" description="Helical" evidence="6">
    <location>
        <begin position="412"/>
        <end position="433"/>
    </location>
</feature>
<keyword evidence="4 6" id="KW-1133">Transmembrane helix</keyword>
<dbReference type="PANTHER" id="PTHR23505:SF79">
    <property type="entry name" value="PROTEIN SPINSTER"/>
    <property type="match status" value="1"/>
</dbReference>
<evidence type="ECO:0000256" key="5">
    <source>
        <dbReference type="ARBA" id="ARBA00023136"/>
    </source>
</evidence>
<dbReference type="InterPro" id="IPR020846">
    <property type="entry name" value="MFS_dom"/>
</dbReference>
<keyword evidence="2" id="KW-0813">Transport</keyword>
<dbReference type="InterPro" id="IPR011701">
    <property type="entry name" value="MFS"/>
</dbReference>
<keyword evidence="3 6" id="KW-0812">Transmembrane</keyword>
<dbReference type="SUPFAM" id="SSF103473">
    <property type="entry name" value="MFS general substrate transporter"/>
    <property type="match status" value="1"/>
</dbReference>
<feature type="transmembrane region" description="Helical" evidence="6">
    <location>
        <begin position="346"/>
        <end position="366"/>
    </location>
</feature>
<dbReference type="EMBL" id="CP059319">
    <property type="protein sequence ID" value="QTH21134.1"/>
    <property type="molecule type" value="Genomic_DNA"/>
</dbReference>
<gene>
    <name evidence="8" type="ORF">HRJ34_22910</name>
</gene>
<evidence type="ECO:0000259" key="7">
    <source>
        <dbReference type="PROSITE" id="PS50850"/>
    </source>
</evidence>
<dbReference type="InterPro" id="IPR044770">
    <property type="entry name" value="MFS_spinster-like"/>
</dbReference>
<feature type="transmembrane region" description="Helical" evidence="6">
    <location>
        <begin position="247"/>
        <end position="272"/>
    </location>
</feature>
<feature type="domain" description="Major facilitator superfamily (MFS) profile" evidence="7">
    <location>
        <begin position="26"/>
        <end position="438"/>
    </location>
</feature>
<dbReference type="Proteomes" id="UP000664914">
    <property type="component" value="Chromosome"/>
</dbReference>
<feature type="transmembrane region" description="Helical" evidence="6">
    <location>
        <begin position="323"/>
        <end position="340"/>
    </location>
</feature>
<feature type="transmembrane region" description="Helical" evidence="6">
    <location>
        <begin position="92"/>
        <end position="112"/>
    </location>
</feature>
<evidence type="ECO:0000256" key="6">
    <source>
        <dbReference type="SAM" id="Phobius"/>
    </source>
</evidence>
<evidence type="ECO:0000256" key="2">
    <source>
        <dbReference type="ARBA" id="ARBA00022448"/>
    </source>
</evidence>
<keyword evidence="5 6" id="KW-0472">Membrane</keyword>
<accession>A0A975HES3</accession>
<evidence type="ECO:0000313" key="8">
    <source>
        <dbReference type="EMBL" id="QTH21134.1"/>
    </source>
</evidence>